<sequence>MRIALVSGTIILILSLIVNMILQYIMGASRTEDEILSVLIIILIHTSFALGALIYLIKKKK</sequence>
<comment type="caution">
    <text evidence="2">The sequence shown here is derived from an EMBL/GenBank/DDBJ whole genome shotgun (WGS) entry which is preliminary data.</text>
</comment>
<dbReference type="Proteomes" id="UP000249260">
    <property type="component" value="Unassembled WGS sequence"/>
</dbReference>
<keyword evidence="1" id="KW-1133">Transmembrane helix</keyword>
<keyword evidence="1" id="KW-0472">Membrane</keyword>
<gene>
    <name evidence="2" type="ORF">DL346_22425</name>
</gene>
<evidence type="ECO:0000313" key="2">
    <source>
        <dbReference type="EMBL" id="RAP74796.1"/>
    </source>
</evidence>
<organism evidence="2 3">
    <name type="scientific">Paenibacillus montanisoli</name>
    <dbReference type="NCBI Taxonomy" id="2081970"/>
    <lineage>
        <taxon>Bacteria</taxon>
        <taxon>Bacillati</taxon>
        <taxon>Bacillota</taxon>
        <taxon>Bacilli</taxon>
        <taxon>Bacillales</taxon>
        <taxon>Paenibacillaceae</taxon>
        <taxon>Paenibacillus</taxon>
    </lineage>
</organism>
<accession>A0A328U4K4</accession>
<protein>
    <submittedName>
        <fullName evidence="2">Uncharacterized protein</fullName>
    </submittedName>
</protein>
<evidence type="ECO:0000256" key="1">
    <source>
        <dbReference type="SAM" id="Phobius"/>
    </source>
</evidence>
<keyword evidence="3" id="KW-1185">Reference proteome</keyword>
<dbReference type="AlphaFoldDB" id="A0A328U4K4"/>
<proteinExistence type="predicted"/>
<dbReference type="EMBL" id="QLUW01000004">
    <property type="protein sequence ID" value="RAP74796.1"/>
    <property type="molecule type" value="Genomic_DNA"/>
</dbReference>
<evidence type="ECO:0000313" key="3">
    <source>
        <dbReference type="Proteomes" id="UP000249260"/>
    </source>
</evidence>
<feature type="transmembrane region" description="Helical" evidence="1">
    <location>
        <begin position="35"/>
        <end position="57"/>
    </location>
</feature>
<reference evidence="2 3" key="1">
    <citation type="submission" date="2018-06" db="EMBL/GenBank/DDBJ databases">
        <title>Paenibacillus montanisoli sp. nov., isolated from mountain area soil.</title>
        <authorList>
            <person name="Wu M."/>
        </authorList>
    </citation>
    <scope>NUCLEOTIDE SEQUENCE [LARGE SCALE GENOMIC DNA]</scope>
    <source>
        <strain evidence="2 3">RA17</strain>
    </source>
</reference>
<keyword evidence="1" id="KW-0812">Transmembrane</keyword>
<name>A0A328U4K4_9BACL</name>